<dbReference type="EMBL" id="JAEEGA010000006">
    <property type="protein sequence ID" value="MBP1041536.1"/>
    <property type="molecule type" value="Genomic_DNA"/>
</dbReference>
<accession>A0A940P8B4</accession>
<evidence type="ECO:0000313" key="6">
    <source>
        <dbReference type="Proteomes" id="UP000674938"/>
    </source>
</evidence>
<proteinExistence type="predicted"/>
<gene>
    <name evidence="5" type="ORF">I6N95_11015</name>
</gene>
<dbReference type="AlphaFoldDB" id="A0A940P8B4"/>
<dbReference type="GO" id="GO:0003677">
    <property type="term" value="F:DNA binding"/>
    <property type="evidence" value="ECO:0007669"/>
    <property type="project" value="UniProtKB-KW"/>
</dbReference>
<dbReference type="InterPro" id="IPR016177">
    <property type="entry name" value="DNA-bd_dom_sf"/>
</dbReference>
<dbReference type="Proteomes" id="UP000674938">
    <property type="component" value="Unassembled WGS sequence"/>
</dbReference>
<evidence type="ECO:0000256" key="2">
    <source>
        <dbReference type="ARBA" id="ARBA00023125"/>
    </source>
</evidence>
<dbReference type="SUPFAM" id="SSF54171">
    <property type="entry name" value="DNA-binding domain"/>
    <property type="match status" value="1"/>
</dbReference>
<protein>
    <submittedName>
        <fullName evidence="5">AP2 domain-containing protein</fullName>
    </submittedName>
</protein>
<keyword evidence="6" id="KW-1185">Reference proteome</keyword>
<evidence type="ECO:0000256" key="1">
    <source>
        <dbReference type="ARBA" id="ARBA00023015"/>
    </source>
</evidence>
<keyword evidence="1" id="KW-0805">Transcription regulation</keyword>
<dbReference type="InterPro" id="IPR001471">
    <property type="entry name" value="AP2/ERF_dom"/>
</dbReference>
<dbReference type="RefSeq" id="WP_209527569.1">
    <property type="nucleotide sequence ID" value="NZ_JAEEGA010000006.1"/>
</dbReference>
<dbReference type="Gene3D" id="3.30.730.10">
    <property type="entry name" value="AP2/ERF domain"/>
    <property type="match status" value="1"/>
</dbReference>
<sequence length="217" mass="24616">MKSTTRKKNVTKCHYLDLSGQVFGELCVKRATEERKEGTVVWLCECSCGKQVKLSRRQLIRGYRVDCGHIKLASLNIRQQVFGKLKVIQPMTELGNQTKWLCQCDCGNQTIVYYYNLRNGHTQSCGCLKAVSPLTIVNGTAIELIKSTTVNSNNTSGFRGVSRCHNSSKWRADITFKGEQFHLGNFETREAAHEARQAAEKHFYSPLLSQYDNLPKF</sequence>
<reference evidence="5" key="1">
    <citation type="submission" date="2020-12" db="EMBL/GenBank/DDBJ databases">
        <title>Vagococcus allomyrinae sp. nov. and Enterococcus lavae sp. nov., isolated from the larvae of Allomyrina dichotoma.</title>
        <authorList>
            <person name="Lee S.D."/>
        </authorList>
    </citation>
    <scope>NUCLEOTIDE SEQUENCE</scope>
    <source>
        <strain evidence="5">BWB3-3</strain>
    </source>
</reference>
<feature type="domain" description="AP2/ERF" evidence="4">
    <location>
        <begin position="157"/>
        <end position="215"/>
    </location>
</feature>
<evidence type="ECO:0000259" key="4">
    <source>
        <dbReference type="PROSITE" id="PS51032"/>
    </source>
</evidence>
<dbReference type="InterPro" id="IPR036955">
    <property type="entry name" value="AP2/ERF_dom_sf"/>
</dbReference>
<evidence type="ECO:0000313" key="5">
    <source>
        <dbReference type="EMBL" id="MBP1041536.1"/>
    </source>
</evidence>
<keyword evidence="3" id="KW-0804">Transcription</keyword>
<keyword evidence="2" id="KW-0238">DNA-binding</keyword>
<name>A0A940P8B4_9ENTE</name>
<dbReference type="GO" id="GO:0003700">
    <property type="term" value="F:DNA-binding transcription factor activity"/>
    <property type="evidence" value="ECO:0007669"/>
    <property type="project" value="InterPro"/>
</dbReference>
<dbReference type="PROSITE" id="PS51032">
    <property type="entry name" value="AP2_ERF"/>
    <property type="match status" value="1"/>
</dbReference>
<comment type="caution">
    <text evidence="5">The sequence shown here is derived from an EMBL/GenBank/DDBJ whole genome shotgun (WGS) entry which is preliminary data.</text>
</comment>
<organism evidence="5 6">
    <name type="scientific">Vagococcus allomyrinae</name>
    <dbReference type="NCBI Taxonomy" id="2794353"/>
    <lineage>
        <taxon>Bacteria</taxon>
        <taxon>Bacillati</taxon>
        <taxon>Bacillota</taxon>
        <taxon>Bacilli</taxon>
        <taxon>Lactobacillales</taxon>
        <taxon>Enterococcaceae</taxon>
        <taxon>Vagococcus</taxon>
    </lineage>
</organism>
<evidence type="ECO:0000256" key="3">
    <source>
        <dbReference type="ARBA" id="ARBA00023163"/>
    </source>
</evidence>